<evidence type="ECO:0000313" key="3">
    <source>
        <dbReference type="Proteomes" id="UP000681967"/>
    </source>
</evidence>
<dbReference type="Proteomes" id="UP000681720">
    <property type="component" value="Unassembled WGS sequence"/>
</dbReference>
<dbReference type="EMBL" id="CAJOBH010083369">
    <property type="protein sequence ID" value="CAF4527930.1"/>
    <property type="molecule type" value="Genomic_DNA"/>
</dbReference>
<dbReference type="AlphaFoldDB" id="A0A8S2Y1C1"/>
<dbReference type="EMBL" id="CAJOBJ010169490">
    <property type="protein sequence ID" value="CAF4877307.1"/>
    <property type="molecule type" value="Genomic_DNA"/>
</dbReference>
<accession>A0A8S2Y1C1</accession>
<gene>
    <name evidence="1" type="ORF">BYL167_LOCUS37189</name>
    <name evidence="2" type="ORF">GIL414_LOCUS50687</name>
</gene>
<evidence type="ECO:0000313" key="2">
    <source>
        <dbReference type="EMBL" id="CAF4877307.1"/>
    </source>
</evidence>
<reference evidence="1" key="1">
    <citation type="submission" date="2021-02" db="EMBL/GenBank/DDBJ databases">
        <authorList>
            <person name="Nowell W R."/>
        </authorList>
    </citation>
    <scope>NUCLEOTIDE SEQUENCE</scope>
</reference>
<organism evidence="1 3">
    <name type="scientific">Rotaria magnacalcarata</name>
    <dbReference type="NCBI Taxonomy" id="392030"/>
    <lineage>
        <taxon>Eukaryota</taxon>
        <taxon>Metazoa</taxon>
        <taxon>Spiralia</taxon>
        <taxon>Gnathifera</taxon>
        <taxon>Rotifera</taxon>
        <taxon>Eurotatoria</taxon>
        <taxon>Bdelloidea</taxon>
        <taxon>Philodinida</taxon>
        <taxon>Philodinidae</taxon>
        <taxon>Rotaria</taxon>
    </lineage>
</organism>
<sequence length="26" mass="2888">SARRTLAPATQHVPFVYGLKNCGNTW</sequence>
<name>A0A8S2Y1C1_9BILA</name>
<feature type="non-terminal residue" evidence="1">
    <location>
        <position position="1"/>
    </location>
</feature>
<proteinExistence type="predicted"/>
<dbReference type="Proteomes" id="UP000681967">
    <property type="component" value="Unassembled WGS sequence"/>
</dbReference>
<evidence type="ECO:0000313" key="1">
    <source>
        <dbReference type="EMBL" id="CAF4527930.1"/>
    </source>
</evidence>
<protein>
    <submittedName>
        <fullName evidence="1">Uncharacterized protein</fullName>
    </submittedName>
</protein>
<comment type="caution">
    <text evidence="1">The sequence shown here is derived from an EMBL/GenBank/DDBJ whole genome shotgun (WGS) entry which is preliminary data.</text>
</comment>